<dbReference type="RefSeq" id="WP_166282308.1">
    <property type="nucleotide sequence ID" value="NZ_JTHE03000063.1"/>
</dbReference>
<evidence type="ECO:0000313" key="1">
    <source>
        <dbReference type="EMBL" id="MCM1983519.1"/>
    </source>
</evidence>
<proteinExistence type="predicted"/>
<keyword evidence="2" id="KW-1185">Reference proteome</keyword>
<sequence length="46" mass="4810">MGSRKCAVNACAGGSEYIIPVAEPCPHVKVQCQRLTQAKPGNPDLA</sequence>
<protein>
    <submittedName>
        <fullName evidence="1">Uncharacterized protein</fullName>
    </submittedName>
</protein>
<dbReference type="AlphaFoldDB" id="A0ABD4T4K0"/>
<accession>A0ABD4T4K0</accession>
<comment type="caution">
    <text evidence="1">The sequence shown here is derived from an EMBL/GenBank/DDBJ whole genome shotgun (WGS) entry which is preliminary data.</text>
</comment>
<reference evidence="1 2" key="1">
    <citation type="journal article" date="2015" name="Genome Announc.">
        <title>Draft Genome Sequence of Filamentous Marine Cyanobacterium Lyngbya confervoides Strain BDU141951.</title>
        <authorList>
            <person name="Chandrababunaidu M.M."/>
            <person name="Sen D."/>
            <person name="Tripathy S."/>
        </authorList>
    </citation>
    <scope>NUCLEOTIDE SEQUENCE [LARGE SCALE GENOMIC DNA]</scope>
    <source>
        <strain evidence="1 2">BDU141951</strain>
    </source>
</reference>
<gene>
    <name evidence="1" type="ORF">QQ91_0011890</name>
</gene>
<dbReference type="EMBL" id="JTHE03000063">
    <property type="protein sequence ID" value="MCM1983519.1"/>
    <property type="molecule type" value="Genomic_DNA"/>
</dbReference>
<evidence type="ECO:0000313" key="2">
    <source>
        <dbReference type="Proteomes" id="UP000031561"/>
    </source>
</evidence>
<name>A0ABD4T4K0_9CYAN</name>
<organism evidence="1 2">
    <name type="scientific">Lyngbya confervoides BDU141951</name>
    <dbReference type="NCBI Taxonomy" id="1574623"/>
    <lineage>
        <taxon>Bacteria</taxon>
        <taxon>Bacillati</taxon>
        <taxon>Cyanobacteriota</taxon>
        <taxon>Cyanophyceae</taxon>
        <taxon>Oscillatoriophycideae</taxon>
        <taxon>Oscillatoriales</taxon>
        <taxon>Microcoleaceae</taxon>
        <taxon>Lyngbya</taxon>
    </lineage>
</organism>
<dbReference type="Proteomes" id="UP000031561">
    <property type="component" value="Unassembled WGS sequence"/>
</dbReference>